<keyword evidence="6" id="KW-0010">Activator</keyword>
<dbReference type="SMART" id="SM00385">
    <property type="entry name" value="CYCLIN"/>
    <property type="match status" value="1"/>
</dbReference>
<dbReference type="FunFam" id="1.10.472.10:FF:000076">
    <property type="entry name" value="RNA polymerase II holoenzyme cyclin-like subunit"/>
    <property type="match status" value="1"/>
</dbReference>
<organism evidence="12 13">
    <name type="scientific">Tilletia horrida</name>
    <dbReference type="NCBI Taxonomy" id="155126"/>
    <lineage>
        <taxon>Eukaryota</taxon>
        <taxon>Fungi</taxon>
        <taxon>Dikarya</taxon>
        <taxon>Basidiomycota</taxon>
        <taxon>Ustilaginomycotina</taxon>
        <taxon>Exobasidiomycetes</taxon>
        <taxon>Tilletiales</taxon>
        <taxon>Tilletiaceae</taxon>
        <taxon>Tilletia</taxon>
    </lineage>
</organism>
<dbReference type="GO" id="GO:0005634">
    <property type="term" value="C:nucleus"/>
    <property type="evidence" value="ECO:0007669"/>
    <property type="project" value="UniProtKB-SubCell"/>
</dbReference>
<feature type="compositionally biased region" description="Low complexity" evidence="10">
    <location>
        <begin position="549"/>
        <end position="569"/>
    </location>
</feature>
<dbReference type="GO" id="GO:0006357">
    <property type="term" value="P:regulation of transcription by RNA polymerase II"/>
    <property type="evidence" value="ECO:0007669"/>
    <property type="project" value="InterPro"/>
</dbReference>
<evidence type="ECO:0000256" key="10">
    <source>
        <dbReference type="SAM" id="MobiDB-lite"/>
    </source>
</evidence>
<dbReference type="AlphaFoldDB" id="A0AAN6GFL5"/>
<feature type="compositionally biased region" description="Pro residues" evidence="10">
    <location>
        <begin position="659"/>
        <end position="670"/>
    </location>
</feature>
<evidence type="ECO:0000256" key="2">
    <source>
        <dbReference type="ARBA" id="ARBA00008638"/>
    </source>
</evidence>
<evidence type="ECO:0000256" key="7">
    <source>
        <dbReference type="ARBA" id="ARBA00023163"/>
    </source>
</evidence>
<evidence type="ECO:0000313" key="13">
    <source>
        <dbReference type="Proteomes" id="UP001176521"/>
    </source>
</evidence>
<dbReference type="InterPro" id="IPR013763">
    <property type="entry name" value="Cyclin-like_dom"/>
</dbReference>
<keyword evidence="7" id="KW-0804">Transcription</keyword>
<dbReference type="Gene3D" id="1.10.472.10">
    <property type="entry name" value="Cyclin-like"/>
    <property type="match status" value="2"/>
</dbReference>
<feature type="compositionally biased region" description="Basic residues" evidence="10">
    <location>
        <begin position="482"/>
        <end position="491"/>
    </location>
</feature>
<comment type="similarity">
    <text evidence="2">Belongs to the cyclin family. Cyclin C subfamily.</text>
</comment>
<keyword evidence="3" id="KW-0678">Repressor</keyword>
<reference evidence="12" key="1">
    <citation type="journal article" date="2023" name="PhytoFront">
        <title>Draft Genome Resources of Seven Strains of Tilletia horrida, Causal Agent of Kernel Smut of Rice.</title>
        <authorList>
            <person name="Khanal S."/>
            <person name="Antony Babu S."/>
            <person name="Zhou X.G."/>
        </authorList>
    </citation>
    <scope>NUCLEOTIDE SEQUENCE</scope>
    <source>
        <strain evidence="12">TX3</strain>
    </source>
</reference>
<keyword evidence="4" id="KW-0805">Transcription regulation</keyword>
<dbReference type="Pfam" id="PF00134">
    <property type="entry name" value="Cyclin_N"/>
    <property type="match status" value="1"/>
</dbReference>
<dbReference type="GO" id="GO:0016538">
    <property type="term" value="F:cyclin-dependent protein serine/threonine kinase regulator activity"/>
    <property type="evidence" value="ECO:0007669"/>
    <property type="project" value="InterPro"/>
</dbReference>
<evidence type="ECO:0000256" key="6">
    <source>
        <dbReference type="ARBA" id="ARBA00023159"/>
    </source>
</evidence>
<keyword evidence="8" id="KW-0539">Nucleus</keyword>
<evidence type="ECO:0000313" key="12">
    <source>
        <dbReference type="EMBL" id="KAK0536838.1"/>
    </source>
</evidence>
<protein>
    <submittedName>
        <fullName evidence="12">RNA polymerase II holoenzyme cyclin-like subunit</fullName>
    </submittedName>
</protein>
<dbReference type="InterPro" id="IPR006671">
    <property type="entry name" value="Cyclin_N"/>
</dbReference>
<feature type="domain" description="Cyclin-like" evidence="11">
    <location>
        <begin position="46"/>
        <end position="141"/>
    </location>
</feature>
<feature type="compositionally biased region" description="Basic residues" evidence="10">
    <location>
        <begin position="628"/>
        <end position="637"/>
    </location>
</feature>
<evidence type="ECO:0000256" key="3">
    <source>
        <dbReference type="ARBA" id="ARBA00022491"/>
    </source>
</evidence>
<comment type="subcellular location">
    <subcellularLocation>
        <location evidence="1">Nucleus</location>
    </subcellularLocation>
</comment>
<feature type="compositionally biased region" description="Low complexity" evidence="10">
    <location>
        <begin position="585"/>
        <end position="595"/>
    </location>
</feature>
<sequence>MAADYWRSSQCNNWAFTHEQLALARLEDARFASALELGAIGIWIGNTISNLCKRLVLRQRVTATATVFARRFYAKNAYCATEPCLVCAGCVYVAAKVEEMPIHIKQVVTEAMRMFAEMSAGKFAFPSDRAILAEMEFYLIEDLEFDLIIHHPYRALVSIYDAVGKDSKKSQHGHGGGSGGGGGTGGVGGLDSADSPASSDVFHLAGVTAGEEMGSVPPGATVGPGATVRGGHSVGGIEGLGVRGSMIGPAEWAARTVAADAVAMALQQQIKPDEVGKVPYKLDIFDERVFEMAWPILNDVYRTEIPLLYPPYLIALGAICLALVVQEDAFQKLQTGQISIDLVATAASTTPRDAVFALSSAPISVERVQKFERQGREIVEEAEVRRAAEAQKVLLHQQQTSQPGGKKHTDGGNKVAAAAAHHSPSLEMNRRTGLSTGSVTGGAAAASPMMSRGGPNTSSTGVHRPATTAANRPGFSPVPPHAHGHGIHAHPHMQSPVAELFPSATPGGPALVSAGTGPGTGTARRSGGGGLHPHSSLPPRPGHLPPRPSTTQQALSSSGSTSNAGASQGLPSSMSVLHSRAQPVSSSSSSSAAAAPQGDHHFQHGAGARTPGMVDSPAGLMTPPALPPHHHNHHLHGRYANPASTTAPSNPNTSSLPLAPRPNPLGPPTDPPPHPLVLFLSSLNLSLPHLASVLQEMVSAYELWHACRALVDDGRGMLGLLEGMREKRAAAAAAGGGEMSGGSMGGGVKRAREG</sequence>
<feature type="compositionally biased region" description="Gly residues" evidence="10">
    <location>
        <begin position="173"/>
        <end position="189"/>
    </location>
</feature>
<dbReference type="EMBL" id="JAPDMQ010000070">
    <property type="protein sequence ID" value="KAK0536838.1"/>
    <property type="molecule type" value="Genomic_DNA"/>
</dbReference>
<comment type="caution">
    <text evidence="12">The sequence shown here is derived from an EMBL/GenBank/DDBJ whole genome shotgun (WGS) entry which is preliminary data.</text>
</comment>
<feature type="region of interest" description="Disordered" evidence="10">
    <location>
        <begin position="168"/>
        <end position="197"/>
    </location>
</feature>
<evidence type="ECO:0000256" key="9">
    <source>
        <dbReference type="RuleBase" id="RU000383"/>
    </source>
</evidence>
<evidence type="ECO:0000256" key="5">
    <source>
        <dbReference type="ARBA" id="ARBA00023127"/>
    </source>
</evidence>
<dbReference type="InterPro" id="IPR043198">
    <property type="entry name" value="Cyclin/Ssn8"/>
</dbReference>
<keyword evidence="5 9" id="KW-0195">Cyclin</keyword>
<evidence type="ECO:0000256" key="1">
    <source>
        <dbReference type="ARBA" id="ARBA00004123"/>
    </source>
</evidence>
<evidence type="ECO:0000259" key="11">
    <source>
        <dbReference type="SMART" id="SM00385"/>
    </source>
</evidence>
<accession>A0AAN6GFL5</accession>
<dbReference type="SUPFAM" id="SSF47954">
    <property type="entry name" value="Cyclin-like"/>
    <property type="match status" value="2"/>
</dbReference>
<gene>
    <name evidence="12" type="primary">SSN8</name>
    <name evidence="12" type="ORF">OC842_001851</name>
</gene>
<evidence type="ECO:0000256" key="8">
    <source>
        <dbReference type="ARBA" id="ARBA00023242"/>
    </source>
</evidence>
<feature type="compositionally biased region" description="Gly residues" evidence="10">
    <location>
        <begin position="735"/>
        <end position="748"/>
    </location>
</feature>
<name>A0AAN6GFL5_9BASI</name>
<feature type="region of interest" description="Disordered" evidence="10">
    <location>
        <begin position="395"/>
        <end position="670"/>
    </location>
</feature>
<feature type="compositionally biased region" description="Gly residues" evidence="10">
    <location>
        <begin position="516"/>
        <end position="531"/>
    </location>
</feature>
<dbReference type="InterPro" id="IPR036915">
    <property type="entry name" value="Cyclin-like_sf"/>
</dbReference>
<evidence type="ECO:0000256" key="4">
    <source>
        <dbReference type="ARBA" id="ARBA00023015"/>
    </source>
</evidence>
<feature type="region of interest" description="Disordered" evidence="10">
    <location>
        <begin position="735"/>
        <end position="754"/>
    </location>
</feature>
<keyword evidence="13" id="KW-1185">Reference proteome</keyword>
<dbReference type="CDD" id="cd20513">
    <property type="entry name" value="CYCLIN_CCNC_rpt1"/>
    <property type="match status" value="1"/>
</dbReference>
<feature type="compositionally biased region" description="Low complexity" evidence="10">
    <location>
        <begin position="640"/>
        <end position="658"/>
    </location>
</feature>
<dbReference type="Proteomes" id="UP001176521">
    <property type="component" value="Unassembled WGS sequence"/>
</dbReference>
<feature type="compositionally biased region" description="Low complexity" evidence="10">
    <location>
        <begin position="432"/>
        <end position="447"/>
    </location>
</feature>
<dbReference type="PANTHER" id="PTHR10026">
    <property type="entry name" value="CYCLIN"/>
    <property type="match status" value="1"/>
</dbReference>
<feature type="compositionally biased region" description="Pro residues" evidence="10">
    <location>
        <begin position="536"/>
        <end position="548"/>
    </location>
</feature>
<proteinExistence type="inferred from homology"/>